<comment type="caution">
    <text evidence="1">The sequence shown here is derived from an EMBL/GenBank/DDBJ whole genome shotgun (WGS) entry which is preliminary data.</text>
</comment>
<reference evidence="1 2" key="1">
    <citation type="submission" date="2021-12" db="EMBL/GenBank/DDBJ databases">
        <title>Mucilaginibacter roseus genome.</title>
        <authorList>
            <person name="Ferreira J.R."/>
            <person name="Newman J.D."/>
        </authorList>
    </citation>
    <scope>NUCLEOTIDE SEQUENCE [LARGE SCALE GENOMIC DNA]</scope>
    <source>
        <strain evidence="1 2">LMG 28454</strain>
    </source>
</reference>
<gene>
    <name evidence="1" type="ORF">LT679_15235</name>
</gene>
<name>A0ABS8U5T6_9SPHI</name>
<dbReference type="RefSeq" id="WP_232178461.1">
    <property type="nucleotide sequence ID" value="NZ_JAJPWV010000004.1"/>
</dbReference>
<accession>A0ABS8U5T6</accession>
<evidence type="ECO:0000313" key="1">
    <source>
        <dbReference type="EMBL" id="MCD8741967.1"/>
    </source>
</evidence>
<keyword evidence="2" id="KW-1185">Reference proteome</keyword>
<sequence>MHLFNLLQSGYSETRYKNEFKPDEESVKLLKDKVEMLIDKIEQVYLQFIKEKTAP</sequence>
<organism evidence="1 2">
    <name type="scientific">Mucilaginibacter roseus</name>
    <dbReference type="NCBI Taxonomy" id="1528868"/>
    <lineage>
        <taxon>Bacteria</taxon>
        <taxon>Pseudomonadati</taxon>
        <taxon>Bacteroidota</taxon>
        <taxon>Sphingobacteriia</taxon>
        <taxon>Sphingobacteriales</taxon>
        <taxon>Sphingobacteriaceae</taxon>
        <taxon>Mucilaginibacter</taxon>
    </lineage>
</organism>
<dbReference type="Proteomes" id="UP001199919">
    <property type="component" value="Unassembled WGS sequence"/>
</dbReference>
<dbReference type="EMBL" id="JAJPWV010000004">
    <property type="protein sequence ID" value="MCD8741967.1"/>
    <property type="molecule type" value="Genomic_DNA"/>
</dbReference>
<protein>
    <recommendedName>
        <fullName evidence="3">HEPN domain-containing protein</fullName>
    </recommendedName>
</protein>
<evidence type="ECO:0008006" key="3">
    <source>
        <dbReference type="Google" id="ProtNLM"/>
    </source>
</evidence>
<proteinExistence type="predicted"/>
<evidence type="ECO:0000313" key="2">
    <source>
        <dbReference type="Proteomes" id="UP001199919"/>
    </source>
</evidence>
<dbReference type="Gene3D" id="1.20.120.330">
    <property type="entry name" value="Nucleotidyltransferases domain 2"/>
    <property type="match status" value="1"/>
</dbReference>